<dbReference type="RefSeq" id="XP_030839928.1">
    <property type="nucleotide sequence ID" value="XM_030984068.1"/>
</dbReference>
<dbReference type="GO" id="GO:0072686">
    <property type="term" value="C:mitotic spindle"/>
    <property type="evidence" value="ECO:0000318"/>
    <property type="project" value="GO_Central"/>
</dbReference>
<keyword evidence="3" id="KW-0132">Cell division</keyword>
<dbReference type="Proteomes" id="UP000007110">
    <property type="component" value="Unassembled WGS sequence"/>
</dbReference>
<dbReference type="SUPFAM" id="SSF75704">
    <property type="entry name" value="Mitotic arrest deficient-like 1, Mad1"/>
    <property type="match status" value="1"/>
</dbReference>
<dbReference type="Gene3D" id="3.30.457.60">
    <property type="match status" value="1"/>
</dbReference>
<proteinExistence type="inferred from homology"/>
<keyword evidence="6" id="KW-0131">Cell cycle</keyword>
<dbReference type="PANTHER" id="PTHR23168:SF0">
    <property type="entry name" value="MITOTIC SPINDLE ASSEMBLY CHECKPOINT PROTEIN MAD1"/>
    <property type="match status" value="1"/>
</dbReference>
<keyword evidence="7" id="KW-0175">Coiled coil</keyword>
<evidence type="ECO:0000256" key="4">
    <source>
        <dbReference type="ARBA" id="ARBA00022776"/>
    </source>
</evidence>
<dbReference type="PANTHER" id="PTHR23168">
    <property type="entry name" value="MITOTIC SPINDLE ASSEMBLY CHECKPOINT PROTEIN MAD1 MITOTIC ARREST DEFICIENT-LIKE PROTEIN 1"/>
    <property type="match status" value="1"/>
</dbReference>
<evidence type="ECO:0000256" key="5">
    <source>
        <dbReference type="ARBA" id="ARBA00023242"/>
    </source>
</evidence>
<evidence type="ECO:0000256" key="1">
    <source>
        <dbReference type="ARBA" id="ARBA00004123"/>
    </source>
</evidence>
<dbReference type="Gene3D" id="1.20.5.170">
    <property type="match status" value="1"/>
</dbReference>
<dbReference type="GO" id="GO:0051301">
    <property type="term" value="P:cell division"/>
    <property type="evidence" value="ECO:0007669"/>
    <property type="project" value="UniProtKB-KW"/>
</dbReference>
<feature type="coiled-coil region" evidence="7">
    <location>
        <begin position="544"/>
        <end position="571"/>
    </location>
</feature>
<dbReference type="GO" id="GO:0000776">
    <property type="term" value="C:kinetochore"/>
    <property type="evidence" value="ECO:0000318"/>
    <property type="project" value="GO_Central"/>
</dbReference>
<comment type="similarity">
    <text evidence="2">Belongs to the MAD1 family.</text>
</comment>
<dbReference type="FunCoup" id="A0A7M7NVG0">
    <property type="interactions" value="1136"/>
</dbReference>
<dbReference type="KEGG" id="spu:591426"/>
<evidence type="ECO:0000256" key="2">
    <source>
        <dbReference type="ARBA" id="ARBA00008029"/>
    </source>
</evidence>
<evidence type="ECO:0000313" key="8">
    <source>
        <dbReference type="EnsemblMetazoa" id="XP_030839928"/>
    </source>
</evidence>
<dbReference type="Pfam" id="PF05557">
    <property type="entry name" value="MAD"/>
    <property type="match status" value="1"/>
</dbReference>
<keyword evidence="4" id="KW-0498">Mitosis</keyword>
<dbReference type="AlphaFoldDB" id="A0A7M7NVG0"/>
<evidence type="ECO:0000256" key="3">
    <source>
        <dbReference type="ARBA" id="ARBA00022618"/>
    </source>
</evidence>
<name>A0A7M7NVG0_STRPU</name>
<comment type="subcellular location">
    <subcellularLocation>
        <location evidence="1">Nucleus</location>
    </subcellularLocation>
</comment>
<protein>
    <recommendedName>
        <fullName evidence="10">Mitotic spindle assembly checkpoint protein MAD1</fullName>
    </recommendedName>
</protein>
<dbReference type="OMA" id="YKLDFMP"/>
<dbReference type="GO" id="GO:0005635">
    <property type="term" value="C:nuclear envelope"/>
    <property type="evidence" value="ECO:0000318"/>
    <property type="project" value="GO_Central"/>
</dbReference>
<dbReference type="OrthoDB" id="331602at2759"/>
<evidence type="ECO:0000313" key="9">
    <source>
        <dbReference type="Proteomes" id="UP000007110"/>
    </source>
</evidence>
<accession>A0A7M7NVG0</accession>
<reference evidence="8" key="2">
    <citation type="submission" date="2021-01" db="UniProtKB">
        <authorList>
            <consortium name="EnsemblMetazoa"/>
        </authorList>
    </citation>
    <scope>IDENTIFICATION</scope>
</reference>
<evidence type="ECO:0000256" key="7">
    <source>
        <dbReference type="SAM" id="Coils"/>
    </source>
</evidence>
<sequence length="709" mass="82044">MESPEDNTMVVRMMGDFDRFIAKDIEKRKREQHSREREGDLLTAHGRIAKVEMEMEMMKANNRKARLEADEDVQKIKKKLQMKTDAVSELQCQLEFILKHENQLKRDLEEEKSSKAGMRNQFNDQIQDLREKKLKVDTALQEHQFSSRDTISKLSNDLTRKDAEMKLLQTDLEEATTQMRYQMKRGIGASSQRRAIEEYKAQLVNAQHKIQVLEQQIEAQKDSAVVARAVQSDVQKVGKLELENTKLRQENAYYRETCENNSLLKEKMSGLEAKLLRAEERSTQLAELQVENEDLRARLHRWESISGDQPSRPKSPSEMVQKICDLQRGQVSLLEQQGQYMASAHSHEEAYKATKGDLKSMKQLLVKEKEQNKQQNDLVKRLQRRLLMLTKERDGMRQILNSYDAEVTHSGFELQANTRLKQAEENVQMCHRQIEQLDAALAKSKEEAGHYRLQVKQLELELVHLKDELTMTKESLSKIVPGGTSESDEELKKRVEELEEECKKLAERNESLELHLERSALKGDYDPTKTKIITFSMNPAAMAKKQRGEELERLRAECETLRQRVRVLEESSGEGASSETVANRIGEEQTRAVQDVRKELGLSELRNQRLKEVFAQKIQEFRQACYRLTGYQINNPTTNQYKLLSMYAESPNDILHFQMTPAGEMDLLANEFSSSLSHMVEEFLLHGHSIPAFLSSVTLDLFSRQTVMR</sequence>
<dbReference type="GeneID" id="591426"/>
<evidence type="ECO:0008006" key="10">
    <source>
        <dbReference type="Google" id="ProtNLM"/>
    </source>
</evidence>
<dbReference type="CTD" id="8379"/>
<dbReference type="InParanoid" id="A0A7M7NVG0"/>
<dbReference type="GO" id="GO:0051315">
    <property type="term" value="P:attachment of mitotic spindle microtubules to kinetochore"/>
    <property type="evidence" value="ECO:0000318"/>
    <property type="project" value="GO_Central"/>
</dbReference>
<reference evidence="9" key="1">
    <citation type="submission" date="2015-02" db="EMBL/GenBank/DDBJ databases">
        <title>Genome sequencing for Strongylocentrotus purpuratus.</title>
        <authorList>
            <person name="Murali S."/>
            <person name="Liu Y."/>
            <person name="Vee V."/>
            <person name="English A."/>
            <person name="Wang M."/>
            <person name="Skinner E."/>
            <person name="Han Y."/>
            <person name="Muzny D.M."/>
            <person name="Worley K.C."/>
            <person name="Gibbs R.A."/>
        </authorList>
    </citation>
    <scope>NUCLEOTIDE SEQUENCE</scope>
</reference>
<dbReference type="FunFam" id="3.30.457.60:FF:000002">
    <property type="entry name" value="Mitotic spindle assembly checkpoint protein MAD1"/>
    <property type="match status" value="1"/>
</dbReference>
<feature type="coiled-coil region" evidence="7">
    <location>
        <begin position="261"/>
        <end position="305"/>
    </location>
</feature>
<evidence type="ECO:0000256" key="6">
    <source>
        <dbReference type="ARBA" id="ARBA00023306"/>
    </source>
</evidence>
<feature type="coiled-coil region" evidence="7">
    <location>
        <begin position="420"/>
        <end position="515"/>
    </location>
</feature>
<dbReference type="Gene3D" id="6.10.250.90">
    <property type="match status" value="1"/>
</dbReference>
<dbReference type="EnsemblMetazoa" id="XM_030984068">
    <property type="protein sequence ID" value="XP_030839928"/>
    <property type="gene ID" value="LOC591426"/>
</dbReference>
<dbReference type="GO" id="GO:0007094">
    <property type="term" value="P:mitotic spindle assembly checkpoint signaling"/>
    <property type="evidence" value="ECO:0000318"/>
    <property type="project" value="GO_Central"/>
</dbReference>
<feature type="coiled-coil region" evidence="7">
    <location>
        <begin position="151"/>
        <end position="223"/>
    </location>
</feature>
<dbReference type="InterPro" id="IPR008672">
    <property type="entry name" value="Mad1"/>
</dbReference>
<feature type="coiled-coil region" evidence="7">
    <location>
        <begin position="358"/>
        <end position="392"/>
    </location>
</feature>
<feature type="coiled-coil region" evidence="7">
    <location>
        <begin position="48"/>
        <end position="121"/>
    </location>
</feature>
<keyword evidence="9" id="KW-1185">Reference proteome</keyword>
<organism evidence="8 9">
    <name type="scientific">Strongylocentrotus purpuratus</name>
    <name type="common">Purple sea urchin</name>
    <dbReference type="NCBI Taxonomy" id="7668"/>
    <lineage>
        <taxon>Eukaryota</taxon>
        <taxon>Metazoa</taxon>
        <taxon>Echinodermata</taxon>
        <taxon>Eleutherozoa</taxon>
        <taxon>Echinozoa</taxon>
        <taxon>Echinoidea</taxon>
        <taxon>Euechinoidea</taxon>
        <taxon>Echinacea</taxon>
        <taxon>Camarodonta</taxon>
        <taxon>Echinidea</taxon>
        <taxon>Strongylocentrotidae</taxon>
        <taxon>Strongylocentrotus</taxon>
    </lineage>
</organism>
<keyword evidence="5" id="KW-0539">Nucleus</keyword>